<dbReference type="FunFam" id="3.90.400.10:FF:000002">
    <property type="entry name" value="Sucrose isomerase"/>
    <property type="match status" value="1"/>
</dbReference>
<evidence type="ECO:0000313" key="8">
    <source>
        <dbReference type="EMBL" id="MBD1379596.1"/>
    </source>
</evidence>
<dbReference type="Gene3D" id="3.20.20.80">
    <property type="entry name" value="Glycosidases"/>
    <property type="match status" value="1"/>
</dbReference>
<sequence length="562" mass="66171">MSQPWWKKSVVYQIYPKSFNDTSGNGVGDLHGIIEKLDYLKELGVDVLWLTPIYQSPQRDNGYDISDYFSIHEEYGTMEDFDLLLKEAHKRDLKIIMDIVVNHTSTEHEWFKKASESKESQYRDFYIWKEPKSDGSEPTNWISKFGGSAWQLDEKTGQYYLHLFDVTQADLNWENEELRKNVYDMMRYWFDKGVDGFRLDVINLISKDQRFPDDDGSSAPGDGRKFYTDGPRVHEFMQELNREVFSKYDVMTVGEMSSTTIDHCIKYTKPERHELSMTFNFHHLKVDYPNGNKWALADFDFQALKQILSKWQIEMHKGGGWNALFWCNHDQPRIVSRYGNDREYHNESAKMLATAIHMMQGTPYIYQGEEFGMTNPKFSSINEYRDVESLNMFNIMKETGIKEEEILDILKCKSRDNSRTPVQWNDEKHAGFTSGTPWINVAGNYKEINAENALKNNDSVFYHYQKLIHLRKKYDVITSGDYQLILDDHQEIFAYVRNTEKEKLLVINNFYGTETLFELPESVNIDGYDRKLLLSNYQDSSAEFENVKLRPYESLVYLLEKK</sequence>
<evidence type="ECO:0000256" key="5">
    <source>
        <dbReference type="ARBA" id="ARBA00023295"/>
    </source>
</evidence>
<dbReference type="CDD" id="cd11333">
    <property type="entry name" value="AmyAc_SI_OligoGlu_DGase"/>
    <property type="match status" value="1"/>
</dbReference>
<dbReference type="InterPro" id="IPR045857">
    <property type="entry name" value="O16G_dom_2"/>
</dbReference>
<dbReference type="GO" id="GO:0005993">
    <property type="term" value="P:trehalose catabolic process"/>
    <property type="evidence" value="ECO:0007669"/>
    <property type="project" value="InterPro"/>
</dbReference>
<keyword evidence="5 8" id="KW-0326">Glycosidase</keyword>
<dbReference type="NCBIfam" id="TIGR02403">
    <property type="entry name" value="trehalose_treC"/>
    <property type="match status" value="1"/>
</dbReference>
<keyword evidence="9" id="KW-1185">Reference proteome</keyword>
<dbReference type="PANTHER" id="PTHR10357">
    <property type="entry name" value="ALPHA-AMYLASE FAMILY MEMBER"/>
    <property type="match status" value="1"/>
</dbReference>
<evidence type="ECO:0000313" key="9">
    <source>
        <dbReference type="Proteomes" id="UP000626844"/>
    </source>
</evidence>
<evidence type="ECO:0000256" key="4">
    <source>
        <dbReference type="ARBA" id="ARBA00022801"/>
    </source>
</evidence>
<dbReference type="InterPro" id="IPR012769">
    <property type="entry name" value="Trehalose_TreC"/>
</dbReference>
<dbReference type="SUPFAM" id="SSF51011">
    <property type="entry name" value="Glycosyl hydrolase domain"/>
    <property type="match status" value="1"/>
</dbReference>
<organism evidence="8 9">
    <name type="scientific">Metabacillus arenae</name>
    <dbReference type="NCBI Taxonomy" id="2771434"/>
    <lineage>
        <taxon>Bacteria</taxon>
        <taxon>Bacillati</taxon>
        <taxon>Bacillota</taxon>
        <taxon>Bacilli</taxon>
        <taxon>Bacillales</taxon>
        <taxon>Bacillaceae</taxon>
        <taxon>Metabacillus</taxon>
    </lineage>
</organism>
<comment type="caution">
    <text evidence="8">The sequence shown here is derived from an EMBL/GenBank/DDBJ whole genome shotgun (WGS) entry which is preliminary data.</text>
</comment>
<reference evidence="8" key="1">
    <citation type="submission" date="2020-09" db="EMBL/GenBank/DDBJ databases">
        <title>A novel bacterium of genus Bacillus, isolated from South China Sea.</title>
        <authorList>
            <person name="Huang H."/>
            <person name="Mo K."/>
            <person name="Hu Y."/>
        </authorList>
    </citation>
    <scope>NUCLEOTIDE SEQUENCE</scope>
    <source>
        <strain evidence="8">IB182487</strain>
    </source>
</reference>
<feature type="domain" description="Glycosyl hydrolase family 13 catalytic" evidence="7">
    <location>
        <begin position="13"/>
        <end position="419"/>
    </location>
</feature>
<gene>
    <name evidence="8" type="primary">treC</name>
    <name evidence="8" type="ORF">IC621_05080</name>
</gene>
<dbReference type="EC" id="3.2.1.93" evidence="6"/>
<evidence type="ECO:0000259" key="7">
    <source>
        <dbReference type="SMART" id="SM00642"/>
    </source>
</evidence>
<dbReference type="SUPFAM" id="SSF51445">
    <property type="entry name" value="(Trans)glycosidases"/>
    <property type="match status" value="1"/>
</dbReference>
<dbReference type="Gene3D" id="3.90.400.10">
    <property type="entry name" value="Oligo-1,6-glucosidase, Domain 2"/>
    <property type="match status" value="1"/>
</dbReference>
<dbReference type="EMBL" id="JACXAI010000004">
    <property type="protein sequence ID" value="MBD1379596.1"/>
    <property type="molecule type" value="Genomic_DNA"/>
</dbReference>
<dbReference type="FunFam" id="3.20.20.80:FF:000064">
    <property type="entry name" value="Oligo-1,6-glucosidase"/>
    <property type="match status" value="1"/>
</dbReference>
<proteinExistence type="inferred from homology"/>
<dbReference type="Pfam" id="PF00128">
    <property type="entry name" value="Alpha-amylase"/>
    <property type="match status" value="1"/>
</dbReference>
<dbReference type="AlphaFoldDB" id="A0A926NKP2"/>
<dbReference type="InterPro" id="IPR013780">
    <property type="entry name" value="Glyco_hydro_b"/>
</dbReference>
<dbReference type="GO" id="GO:0008788">
    <property type="term" value="F:alpha,alpha-phosphotrehalase activity"/>
    <property type="evidence" value="ECO:0007669"/>
    <property type="project" value="UniProtKB-UniRule"/>
</dbReference>
<dbReference type="PANTHER" id="PTHR10357:SF217">
    <property type="entry name" value="TREHALOSE-6-PHOSPHATE HYDROLASE"/>
    <property type="match status" value="1"/>
</dbReference>
<evidence type="ECO:0000256" key="1">
    <source>
        <dbReference type="ARBA" id="ARBA00004496"/>
    </source>
</evidence>
<comment type="similarity">
    <text evidence="2">Belongs to the glycosyl hydrolase 13 family.</text>
</comment>
<protein>
    <recommendedName>
        <fullName evidence="6">Alpha,alpha-phosphotrehalase</fullName>
        <ecNumber evidence="6">3.2.1.93</ecNumber>
    </recommendedName>
</protein>
<accession>A0A926NKP2</accession>
<dbReference type="Proteomes" id="UP000626844">
    <property type="component" value="Unassembled WGS sequence"/>
</dbReference>
<dbReference type="SMART" id="SM00642">
    <property type="entry name" value="Aamy"/>
    <property type="match status" value="1"/>
</dbReference>
<dbReference type="GO" id="GO:0004556">
    <property type="term" value="F:alpha-amylase activity"/>
    <property type="evidence" value="ECO:0007669"/>
    <property type="project" value="TreeGrafter"/>
</dbReference>
<name>A0A926NKP2_9BACI</name>
<dbReference type="FunFam" id="2.60.40.1180:FF:000007">
    <property type="entry name" value="Sucrose isomerase"/>
    <property type="match status" value="1"/>
</dbReference>
<keyword evidence="4 8" id="KW-0378">Hydrolase</keyword>
<comment type="subcellular location">
    <subcellularLocation>
        <location evidence="1">Cytoplasm</location>
    </subcellularLocation>
</comment>
<evidence type="ECO:0000256" key="2">
    <source>
        <dbReference type="ARBA" id="ARBA00008061"/>
    </source>
</evidence>
<dbReference type="InterPro" id="IPR006047">
    <property type="entry name" value="GH13_cat_dom"/>
</dbReference>
<dbReference type="Pfam" id="PF23915">
    <property type="entry name" value="SusG_C"/>
    <property type="match status" value="1"/>
</dbReference>
<evidence type="ECO:0000256" key="6">
    <source>
        <dbReference type="NCBIfam" id="TIGR02403"/>
    </source>
</evidence>
<dbReference type="InterPro" id="IPR056300">
    <property type="entry name" value="SusG-like_C"/>
</dbReference>
<dbReference type="GO" id="GO:0005737">
    <property type="term" value="C:cytoplasm"/>
    <property type="evidence" value="ECO:0007669"/>
    <property type="project" value="UniProtKB-SubCell"/>
</dbReference>
<keyword evidence="3" id="KW-0963">Cytoplasm</keyword>
<evidence type="ECO:0000256" key="3">
    <source>
        <dbReference type="ARBA" id="ARBA00022490"/>
    </source>
</evidence>
<dbReference type="RefSeq" id="WP_191156398.1">
    <property type="nucleotide sequence ID" value="NZ_JACXAI010000004.1"/>
</dbReference>
<dbReference type="InterPro" id="IPR017853">
    <property type="entry name" value="GH"/>
</dbReference>
<dbReference type="FunFam" id="3.20.20.80:FF:000014">
    <property type="entry name" value="Alpha,alpha-phosphotrehalase"/>
    <property type="match status" value="1"/>
</dbReference>
<dbReference type="NCBIfam" id="NF008183">
    <property type="entry name" value="PRK10933.1"/>
    <property type="match status" value="1"/>
</dbReference>
<dbReference type="Gene3D" id="2.60.40.1180">
    <property type="entry name" value="Golgi alpha-mannosidase II"/>
    <property type="match status" value="1"/>
</dbReference>